<sequence>MDDWWVMLPDSRAAAAVAARLGREGVRRVPHASGRPWLVGRWDARQEVSARAGEARVVVLGRSTARAGTLRRRIERVRLPAEAERAVSGLAGSFHVLASVGGRVWARGTASAVCRVFTTHIDGVPVAAGRADVLAALSSADPDPEALALRLLYPPVTSTVLADRTFWHNVRAVPPHEALVWDRDGRRGPTARWWRPPEPHLSLTEAAAAVRTALTDAVGTCTAGGGTVSADLSGGLDSTSLCFLAARTAGRLVTVHWEGQDPDNDDAAWAARAREALPSATHLVLRGEESPDWFTGVGGLRLPSEEPCAWVRDFAKQSDLLRRVAGHGSLLHLGGGGGDELFTPFPSHLQDLAATRPWRAWRLLNRQRHQWRAGPLAAARGVLGRASYRRWLLDTAPHVTFPPPSGFTGMLGWQPEPRAPGWATPEAVALMREALRTAAAGSPEPLAPQRSVHCALQQVREGGNTVRVLNQTLAGPDIALPYTDDAVVTAALSVRPLEAVQPGTFKPLLGAALSGIVPAPLLTRPSKGPYDADFFRALRRHRGELLALTENSLLAEAGLIDAERLRRALHYHAAATELDPLPYTLGCEVWLRSLDGDGPAPLPYPPAARAR</sequence>
<feature type="domain" description="Asparagine synthetase" evidence="1">
    <location>
        <begin position="210"/>
        <end position="591"/>
    </location>
</feature>
<dbReference type="SUPFAM" id="SSF52402">
    <property type="entry name" value="Adenine nucleotide alpha hydrolases-like"/>
    <property type="match status" value="1"/>
</dbReference>
<comment type="caution">
    <text evidence="2">The sequence shown here is derived from an EMBL/GenBank/DDBJ whole genome shotgun (WGS) entry which is preliminary data.</text>
</comment>
<dbReference type="Pfam" id="PF00733">
    <property type="entry name" value="Asn_synthase"/>
    <property type="match status" value="1"/>
</dbReference>
<keyword evidence="3" id="KW-1185">Reference proteome</keyword>
<gene>
    <name evidence="2" type="ORF">ACFP3J_00520</name>
</gene>
<protein>
    <submittedName>
        <fullName evidence="2">Asparagine synthase-related protein</fullName>
    </submittedName>
</protein>
<proteinExistence type="predicted"/>
<reference evidence="3" key="1">
    <citation type="journal article" date="2019" name="Int. J. Syst. Evol. Microbiol.">
        <title>The Global Catalogue of Microorganisms (GCM) 10K type strain sequencing project: providing services to taxonomists for standard genome sequencing and annotation.</title>
        <authorList>
            <consortium name="The Broad Institute Genomics Platform"/>
            <consortium name="The Broad Institute Genome Sequencing Center for Infectious Disease"/>
            <person name="Wu L."/>
            <person name="Ma J."/>
        </authorList>
    </citation>
    <scope>NUCLEOTIDE SEQUENCE [LARGE SCALE GENOMIC DNA]</scope>
    <source>
        <strain evidence="3">KCTC 5701</strain>
    </source>
</reference>
<evidence type="ECO:0000313" key="3">
    <source>
        <dbReference type="Proteomes" id="UP001596065"/>
    </source>
</evidence>
<name>A0ABW0W715_STRNO</name>
<evidence type="ECO:0000313" key="2">
    <source>
        <dbReference type="EMBL" id="MFC5653976.1"/>
    </source>
</evidence>
<dbReference type="Gene3D" id="3.40.50.620">
    <property type="entry name" value="HUPs"/>
    <property type="match status" value="1"/>
</dbReference>
<dbReference type="InterPro" id="IPR001962">
    <property type="entry name" value="Asn_synthase"/>
</dbReference>
<organism evidence="2 3">
    <name type="scientific">Streptomyces nogalater</name>
    <dbReference type="NCBI Taxonomy" id="38314"/>
    <lineage>
        <taxon>Bacteria</taxon>
        <taxon>Bacillati</taxon>
        <taxon>Actinomycetota</taxon>
        <taxon>Actinomycetes</taxon>
        <taxon>Kitasatosporales</taxon>
        <taxon>Streptomycetaceae</taxon>
        <taxon>Streptomyces</taxon>
    </lineage>
</organism>
<dbReference type="InterPro" id="IPR014729">
    <property type="entry name" value="Rossmann-like_a/b/a_fold"/>
</dbReference>
<dbReference type="Proteomes" id="UP001596065">
    <property type="component" value="Unassembled WGS sequence"/>
</dbReference>
<evidence type="ECO:0000259" key="1">
    <source>
        <dbReference type="Pfam" id="PF00733"/>
    </source>
</evidence>
<dbReference type="EMBL" id="JBHSOE010000001">
    <property type="protein sequence ID" value="MFC5653976.1"/>
    <property type="molecule type" value="Genomic_DNA"/>
</dbReference>
<accession>A0ABW0W715</accession>
<dbReference type="RefSeq" id="WP_344348025.1">
    <property type="nucleotide sequence ID" value="NZ_BAAASM010000014.1"/>
</dbReference>